<dbReference type="Proteomes" id="UP000271925">
    <property type="component" value="Unassembled WGS sequence"/>
</dbReference>
<dbReference type="EMBL" id="RQJO01000009">
    <property type="protein sequence ID" value="RRB02575.1"/>
    <property type="molecule type" value="Genomic_DNA"/>
</dbReference>
<gene>
    <name evidence="2" type="ORF">EHT25_19180</name>
</gene>
<protein>
    <submittedName>
        <fullName evidence="2">LytTR family transcriptional regulator</fullName>
    </submittedName>
</protein>
<reference evidence="2 3" key="1">
    <citation type="submission" date="2018-11" db="EMBL/GenBank/DDBJ databases">
        <authorList>
            <person name="Zhou Z."/>
            <person name="Wang G."/>
        </authorList>
    </citation>
    <scope>NUCLEOTIDE SEQUENCE [LARGE SCALE GENOMIC DNA]</scope>
    <source>
        <strain evidence="2 3">KCTC52004</strain>
    </source>
</reference>
<comment type="caution">
    <text evidence="2">The sequence shown here is derived from an EMBL/GenBank/DDBJ whole genome shotgun (WGS) entry which is preliminary data.</text>
</comment>
<dbReference type="GO" id="GO:0003677">
    <property type="term" value="F:DNA binding"/>
    <property type="evidence" value="ECO:0007669"/>
    <property type="project" value="InterPro"/>
</dbReference>
<evidence type="ECO:0000313" key="3">
    <source>
        <dbReference type="Proteomes" id="UP000271925"/>
    </source>
</evidence>
<organism evidence="2 3">
    <name type="scientific">Larkinella rosea</name>
    <dbReference type="NCBI Taxonomy" id="2025312"/>
    <lineage>
        <taxon>Bacteria</taxon>
        <taxon>Pseudomonadati</taxon>
        <taxon>Bacteroidota</taxon>
        <taxon>Cytophagia</taxon>
        <taxon>Cytophagales</taxon>
        <taxon>Spirosomataceae</taxon>
        <taxon>Larkinella</taxon>
    </lineage>
</organism>
<dbReference type="PROSITE" id="PS50930">
    <property type="entry name" value="HTH_LYTTR"/>
    <property type="match status" value="1"/>
</dbReference>
<proteinExistence type="predicted"/>
<dbReference type="InterPro" id="IPR007492">
    <property type="entry name" value="LytTR_DNA-bd_dom"/>
</dbReference>
<dbReference type="Pfam" id="PF04397">
    <property type="entry name" value="LytTR"/>
    <property type="match status" value="1"/>
</dbReference>
<name>A0A3P1BNG4_9BACT</name>
<evidence type="ECO:0000313" key="2">
    <source>
        <dbReference type="EMBL" id="RRB02575.1"/>
    </source>
</evidence>
<evidence type="ECO:0000259" key="1">
    <source>
        <dbReference type="PROSITE" id="PS50930"/>
    </source>
</evidence>
<sequence length="65" mass="7729">MSRLLTTLGYEVAGILRNYSRIFTGQKEYLLSVTLKTIEEKLSQPFFMRIHRSYLVNLMQRMQTL</sequence>
<keyword evidence="3" id="KW-1185">Reference proteome</keyword>
<accession>A0A3P1BNG4</accession>
<dbReference type="AlphaFoldDB" id="A0A3P1BNG4"/>
<dbReference type="Gene3D" id="2.40.50.1020">
    <property type="entry name" value="LytTr DNA-binding domain"/>
    <property type="match status" value="1"/>
</dbReference>
<dbReference type="OrthoDB" id="1646880at2"/>
<feature type="domain" description="HTH LytTR-type" evidence="1">
    <location>
        <begin position="21"/>
        <end position="58"/>
    </location>
</feature>